<evidence type="ECO:0000313" key="6">
    <source>
        <dbReference type="Proteomes" id="UP000242181"/>
    </source>
</evidence>
<dbReference type="InterPro" id="IPR001763">
    <property type="entry name" value="Rhodanese-like_dom"/>
</dbReference>
<dbReference type="GO" id="GO:0103041">
    <property type="term" value="F:thiosulfate-thioredoxin sulfurtransferase activity"/>
    <property type="evidence" value="ECO:0007669"/>
    <property type="project" value="RHEA"/>
</dbReference>
<comment type="similarity">
    <text evidence="3">Belongs to the GlpE family.</text>
</comment>
<comment type="subcellular location">
    <subcellularLocation>
        <location evidence="3">Cytoplasm</location>
    </subcellularLocation>
</comment>
<dbReference type="Gene3D" id="3.40.250.10">
    <property type="entry name" value="Rhodanese-like domain"/>
    <property type="match status" value="1"/>
</dbReference>
<dbReference type="AlphaFoldDB" id="A0A2P7QXW7"/>
<dbReference type="RefSeq" id="WP_106453396.1">
    <property type="nucleotide sequence ID" value="NZ_PXYH01000010.1"/>
</dbReference>
<dbReference type="NCBIfam" id="NF001195">
    <property type="entry name" value="PRK00162.1"/>
    <property type="match status" value="1"/>
</dbReference>
<feature type="active site" description="Cysteine persulfide intermediate" evidence="3">
    <location>
        <position position="65"/>
    </location>
</feature>
<keyword evidence="6" id="KW-1185">Reference proteome</keyword>
<protein>
    <recommendedName>
        <fullName evidence="3">Thiosulfate sulfurtransferase GlpE</fullName>
        <ecNumber evidence="3">2.8.1.1</ecNumber>
    </recommendedName>
</protein>
<reference evidence="5 6" key="1">
    <citation type="submission" date="2018-03" db="EMBL/GenBank/DDBJ databases">
        <title>The draft genome of Zobellella taiwanensis JCM 13381.</title>
        <authorList>
            <person name="Liu L."/>
            <person name="Li L."/>
            <person name="Wang T."/>
            <person name="Zhang X."/>
            <person name="Liang L."/>
        </authorList>
    </citation>
    <scope>NUCLEOTIDE SEQUENCE [LARGE SCALE GENOMIC DNA]</scope>
    <source>
        <strain evidence="5 6">JCM 13381</strain>
    </source>
</reference>
<comment type="catalytic activity">
    <reaction evidence="3">
        <text>thiosulfate + hydrogen cyanide = thiocyanate + sulfite + 2 H(+)</text>
        <dbReference type="Rhea" id="RHEA:16881"/>
        <dbReference type="ChEBI" id="CHEBI:15378"/>
        <dbReference type="ChEBI" id="CHEBI:17359"/>
        <dbReference type="ChEBI" id="CHEBI:18022"/>
        <dbReference type="ChEBI" id="CHEBI:18407"/>
        <dbReference type="ChEBI" id="CHEBI:33542"/>
        <dbReference type="EC" id="2.8.1.1"/>
    </reaction>
</comment>
<dbReference type="InterPro" id="IPR050229">
    <property type="entry name" value="GlpE_sulfurtransferase"/>
</dbReference>
<keyword evidence="2 3" id="KW-0808">Transferase</keyword>
<dbReference type="OrthoDB" id="9811849at2"/>
<comment type="caution">
    <text evidence="5">The sequence shown here is derived from an EMBL/GenBank/DDBJ whole genome shotgun (WGS) entry which is preliminary data.</text>
</comment>
<comment type="function">
    <text evidence="3">Transferase that catalyzes the transfer of sulfur from thiosulfate to thiophilic acceptors such as cyanide or dithiols. May function in a CysM-independent thiosulfate assimilation pathway by catalyzing the conversion of thiosulfate to sulfite, which can then be used for L-cysteine biosynthesis.</text>
</comment>
<dbReference type="GO" id="GO:0005737">
    <property type="term" value="C:cytoplasm"/>
    <property type="evidence" value="ECO:0007669"/>
    <property type="project" value="UniProtKB-SubCell"/>
</dbReference>
<accession>A0A2P7QXW7</accession>
<dbReference type="SUPFAM" id="SSF52821">
    <property type="entry name" value="Rhodanese/Cell cycle control phosphatase"/>
    <property type="match status" value="1"/>
</dbReference>
<sequence length="106" mass="11569">MDQFAHISVAKASELLAGGRARLVDIRDPQSFALAHAEGAFHLTNDSLVRFTQEVDFETPVIVMCYHGISSQGAAQYLIHQGFEEVYSLDGGFEAWRRSQAVVGAG</sequence>
<evidence type="ECO:0000256" key="3">
    <source>
        <dbReference type="HAMAP-Rule" id="MF_01009"/>
    </source>
</evidence>
<dbReference type="SMART" id="SM00450">
    <property type="entry name" value="RHOD"/>
    <property type="match status" value="1"/>
</dbReference>
<evidence type="ECO:0000256" key="2">
    <source>
        <dbReference type="ARBA" id="ARBA00022679"/>
    </source>
</evidence>
<organism evidence="5 6">
    <name type="scientific">Zobellella taiwanensis</name>
    <dbReference type="NCBI Taxonomy" id="347535"/>
    <lineage>
        <taxon>Bacteria</taxon>
        <taxon>Pseudomonadati</taxon>
        <taxon>Pseudomonadota</taxon>
        <taxon>Gammaproteobacteria</taxon>
        <taxon>Aeromonadales</taxon>
        <taxon>Aeromonadaceae</taxon>
        <taxon>Zobellella</taxon>
    </lineage>
</organism>
<dbReference type="InterPro" id="IPR023695">
    <property type="entry name" value="Thiosulf_sulfurTrfase"/>
</dbReference>
<name>A0A2P7QXW7_9GAMM</name>
<evidence type="ECO:0000259" key="4">
    <source>
        <dbReference type="PROSITE" id="PS50206"/>
    </source>
</evidence>
<dbReference type="PANTHER" id="PTHR43031:SF6">
    <property type="entry name" value="THIOSULFATE SULFURTRANSFERASE GLPE"/>
    <property type="match status" value="1"/>
</dbReference>
<dbReference type="Pfam" id="PF00581">
    <property type="entry name" value="Rhodanese"/>
    <property type="match status" value="1"/>
</dbReference>
<evidence type="ECO:0000313" key="5">
    <source>
        <dbReference type="EMBL" id="PSJ42807.1"/>
    </source>
</evidence>
<feature type="domain" description="Rhodanese" evidence="4">
    <location>
        <begin position="17"/>
        <end position="101"/>
    </location>
</feature>
<dbReference type="InterPro" id="IPR036873">
    <property type="entry name" value="Rhodanese-like_dom_sf"/>
</dbReference>
<gene>
    <name evidence="3" type="primary">glpE</name>
    <name evidence="5" type="ORF">C7I36_09065</name>
</gene>
<proteinExistence type="inferred from homology"/>
<dbReference type="GO" id="GO:0004792">
    <property type="term" value="F:thiosulfate-cyanide sulfurtransferase activity"/>
    <property type="evidence" value="ECO:0007669"/>
    <property type="project" value="UniProtKB-UniRule"/>
</dbReference>
<dbReference type="Proteomes" id="UP000242181">
    <property type="component" value="Unassembled WGS sequence"/>
</dbReference>
<dbReference type="EMBL" id="PXYH01000010">
    <property type="protein sequence ID" value="PSJ42807.1"/>
    <property type="molecule type" value="Genomic_DNA"/>
</dbReference>
<dbReference type="HAMAP" id="MF_01009">
    <property type="entry name" value="Thiosulf_sulfurtr"/>
    <property type="match status" value="1"/>
</dbReference>
<dbReference type="PROSITE" id="PS50206">
    <property type="entry name" value="RHODANESE_3"/>
    <property type="match status" value="1"/>
</dbReference>
<keyword evidence="1 3" id="KW-0963">Cytoplasm</keyword>
<evidence type="ECO:0000256" key="1">
    <source>
        <dbReference type="ARBA" id="ARBA00022490"/>
    </source>
</evidence>
<dbReference type="EC" id="2.8.1.1" evidence="3"/>
<dbReference type="PANTHER" id="PTHR43031">
    <property type="entry name" value="FAD-DEPENDENT OXIDOREDUCTASE"/>
    <property type="match status" value="1"/>
</dbReference>
<comment type="catalytic activity">
    <reaction evidence="3">
        <text>thiosulfate + [thioredoxin]-dithiol = [thioredoxin]-disulfide + hydrogen sulfide + sulfite + 2 H(+)</text>
        <dbReference type="Rhea" id="RHEA:83859"/>
        <dbReference type="Rhea" id="RHEA-COMP:10698"/>
        <dbReference type="Rhea" id="RHEA-COMP:10700"/>
        <dbReference type="ChEBI" id="CHEBI:15378"/>
        <dbReference type="ChEBI" id="CHEBI:17359"/>
        <dbReference type="ChEBI" id="CHEBI:29919"/>
        <dbReference type="ChEBI" id="CHEBI:29950"/>
        <dbReference type="ChEBI" id="CHEBI:33542"/>
        <dbReference type="ChEBI" id="CHEBI:50058"/>
    </reaction>
</comment>
<dbReference type="CDD" id="cd01444">
    <property type="entry name" value="GlpE_ST"/>
    <property type="match status" value="1"/>
</dbReference>